<evidence type="ECO:0000313" key="1">
    <source>
        <dbReference type="EMBL" id="AEM38212.1"/>
    </source>
</evidence>
<sequence length="316" mass="36587">MGGGSAAAAGVRDDARRLLPQAIQAIEKRLQAYLRKSPRHRVHRLLAEVALDDRWPPSVRQRALEIIRNEALRAAVEHLSTGKPLERCVSVKRLLNRLEKHVYEPFVGKYGALIERYKPLAIYESLYPPRPERVGVWVEEDERHIYITYWFTWRYDYSFEALGERFRIFAARLGLSSPPSPEEYRDYEPVTVVVDKGSERLVSVQFRVHYTLVDIDAEHLLLVEGRPVIYFALEGHTPVPKAESVDIIVRAVMQGNVIDVNRAPRALWAALVYRLGDVMERLRGAVSVEVEPLYGPSWRYFNVGHRPLTSRWWRPR</sequence>
<dbReference type="EMBL" id="CP002838">
    <property type="protein sequence ID" value="AEM38212.1"/>
    <property type="molecule type" value="Genomic_DNA"/>
</dbReference>
<name>G0EFP1_PYRF1</name>
<dbReference type="STRING" id="694429.Pyrfu_0340"/>
<dbReference type="InParanoid" id="G0EFP1"/>
<proteinExistence type="predicted"/>
<dbReference type="HOGENOM" id="CLU_878846_0_0_2"/>
<keyword evidence="2" id="KW-1185">Reference proteome</keyword>
<gene>
    <name evidence="1" type="ordered locus">Pyrfu_0340</name>
</gene>
<dbReference type="AlphaFoldDB" id="G0EFP1"/>
<dbReference type="RefSeq" id="WP_014025889.1">
    <property type="nucleotide sequence ID" value="NC_015931.1"/>
</dbReference>
<dbReference type="KEGG" id="pfm:Pyrfu_0340"/>
<dbReference type="Proteomes" id="UP000001037">
    <property type="component" value="Chromosome"/>
</dbReference>
<accession>G0EFP1</accession>
<organism evidence="1 2">
    <name type="scientific">Pyrolobus fumarii (strain DSM 11204 / 1A)</name>
    <dbReference type="NCBI Taxonomy" id="694429"/>
    <lineage>
        <taxon>Archaea</taxon>
        <taxon>Thermoproteota</taxon>
        <taxon>Thermoprotei</taxon>
        <taxon>Desulfurococcales</taxon>
        <taxon>Pyrodictiaceae</taxon>
        <taxon>Pyrolobus</taxon>
    </lineage>
</organism>
<protein>
    <submittedName>
        <fullName evidence="1">Uncharacterized protein</fullName>
    </submittedName>
</protein>
<dbReference type="GeneID" id="11139984"/>
<evidence type="ECO:0000313" key="2">
    <source>
        <dbReference type="Proteomes" id="UP000001037"/>
    </source>
</evidence>
<reference evidence="1 2" key="1">
    <citation type="journal article" date="2011" name="Stand. Genomic Sci.">
        <title>Complete genome sequence of the hyperthermophilic chemolithoautotroph Pyrolobus fumarii type strain (1A).</title>
        <authorList>
            <person name="Anderson I."/>
            <person name="Goker M."/>
            <person name="Nolan M."/>
            <person name="Lucas S."/>
            <person name="Hammon N."/>
            <person name="Deshpande S."/>
            <person name="Cheng J.F."/>
            <person name="Tapia R."/>
            <person name="Han C."/>
            <person name="Goodwin L."/>
            <person name="Pitluck S."/>
            <person name="Huntemann M."/>
            <person name="Liolios K."/>
            <person name="Ivanova N."/>
            <person name="Pagani I."/>
            <person name="Mavromatis K."/>
            <person name="Ovchinikova G."/>
            <person name="Pati A."/>
            <person name="Chen A."/>
            <person name="Palaniappan K."/>
            <person name="Land M."/>
            <person name="Hauser L."/>
            <person name="Brambilla E.M."/>
            <person name="Huber H."/>
            <person name="Yasawong M."/>
            <person name="Rohde M."/>
            <person name="Spring S."/>
            <person name="Abt B."/>
            <person name="Sikorski J."/>
            <person name="Wirth R."/>
            <person name="Detter J.C."/>
            <person name="Woyke T."/>
            <person name="Bristow J."/>
            <person name="Eisen J.A."/>
            <person name="Markowitz V."/>
            <person name="Hugenholtz P."/>
            <person name="Kyrpides N.C."/>
            <person name="Klenk H.P."/>
            <person name="Lapidus A."/>
        </authorList>
    </citation>
    <scope>NUCLEOTIDE SEQUENCE [LARGE SCALE GENOMIC DNA]</scope>
    <source>
        <strain evidence="2">DSM 11204 / 1A</strain>
    </source>
</reference>